<sequence>MVFIKVLKDWILNNEPTDYPKISIYSTSSKLALSVSSTASVWGKCFCMLMFILLNLKYLFRLLDISLDSVSDLNFYLIIGASFENCLHIFFYSKYNHTFLKQIEKHWNELQIDLDNETRKYFWTRKVIYYLLYTSSIVFSFIYDIENNIRTWPYSDADQSTHKSIYMKNSIHYWTKFIRFLTVYPYIFLEAFILFDLLVLSQTALKYIDLQLNRLYKASKTNERLNINVVHDLRLKYFLTHRLVNKMNEYVSPCLLFHCIIFLNLFVYILYFGLFVQQSLVRRLYLTIGYFAMIMNLFLIIYATVNVYTKSQDVLAMVYKLSFKADYSAIKNEISLFLNYDGIGFSLGGIIMITTASISTLFSFLLTIIIAIPSFDGSNHSSVNITSNKN</sequence>
<feature type="transmembrane region" description="Helical" evidence="1">
    <location>
        <begin position="127"/>
        <end position="145"/>
    </location>
</feature>
<protein>
    <recommendedName>
        <fullName evidence="4">Gustatory receptor</fullName>
    </recommendedName>
</protein>
<keyword evidence="3" id="KW-1185">Reference proteome</keyword>
<keyword evidence="1" id="KW-1133">Transmembrane helix</keyword>
<reference evidence="2" key="2">
    <citation type="submission" date="2015-06" db="UniProtKB">
        <authorList>
            <consortium name="EnsemblMetazoa"/>
        </authorList>
    </citation>
    <scope>IDENTIFICATION</scope>
</reference>
<dbReference type="EnsemblMetazoa" id="tetur12g04743.1">
    <property type="protein sequence ID" value="tetur12g04743.1"/>
    <property type="gene ID" value="tetur12g04743"/>
</dbReference>
<feature type="transmembrane region" description="Helical" evidence="1">
    <location>
        <begin position="73"/>
        <end position="92"/>
    </location>
</feature>
<reference evidence="3" key="1">
    <citation type="submission" date="2011-08" db="EMBL/GenBank/DDBJ databases">
        <authorList>
            <person name="Rombauts S."/>
        </authorList>
    </citation>
    <scope>NUCLEOTIDE SEQUENCE</scope>
    <source>
        <strain evidence="3">London</strain>
    </source>
</reference>
<feature type="transmembrane region" description="Helical" evidence="1">
    <location>
        <begin position="345"/>
        <end position="372"/>
    </location>
</feature>
<dbReference type="HOGENOM" id="CLU_742543_0_0_1"/>
<dbReference type="AlphaFoldDB" id="T1KJE2"/>
<evidence type="ECO:0000313" key="2">
    <source>
        <dbReference type="EnsemblMetazoa" id="tetur12g04743.1"/>
    </source>
</evidence>
<keyword evidence="1" id="KW-0472">Membrane</keyword>
<feature type="transmembrane region" description="Helical" evidence="1">
    <location>
        <begin position="284"/>
        <end position="305"/>
    </location>
</feature>
<dbReference type="Proteomes" id="UP000015104">
    <property type="component" value="Unassembled WGS sequence"/>
</dbReference>
<evidence type="ECO:0008006" key="4">
    <source>
        <dbReference type="Google" id="ProtNLM"/>
    </source>
</evidence>
<dbReference type="EMBL" id="CAEY01000112">
    <property type="status" value="NOT_ANNOTATED_CDS"/>
    <property type="molecule type" value="Genomic_DNA"/>
</dbReference>
<proteinExistence type="predicted"/>
<feature type="transmembrane region" description="Helical" evidence="1">
    <location>
        <begin position="250"/>
        <end position="272"/>
    </location>
</feature>
<feature type="transmembrane region" description="Helical" evidence="1">
    <location>
        <begin position="183"/>
        <end position="205"/>
    </location>
</feature>
<evidence type="ECO:0000313" key="3">
    <source>
        <dbReference type="Proteomes" id="UP000015104"/>
    </source>
</evidence>
<feature type="transmembrane region" description="Helical" evidence="1">
    <location>
        <begin position="31"/>
        <end position="53"/>
    </location>
</feature>
<organism evidence="2 3">
    <name type="scientific">Tetranychus urticae</name>
    <name type="common">Two-spotted spider mite</name>
    <dbReference type="NCBI Taxonomy" id="32264"/>
    <lineage>
        <taxon>Eukaryota</taxon>
        <taxon>Metazoa</taxon>
        <taxon>Ecdysozoa</taxon>
        <taxon>Arthropoda</taxon>
        <taxon>Chelicerata</taxon>
        <taxon>Arachnida</taxon>
        <taxon>Acari</taxon>
        <taxon>Acariformes</taxon>
        <taxon>Trombidiformes</taxon>
        <taxon>Prostigmata</taxon>
        <taxon>Eleutherengona</taxon>
        <taxon>Raphignathae</taxon>
        <taxon>Tetranychoidea</taxon>
        <taxon>Tetranychidae</taxon>
        <taxon>Tetranychus</taxon>
    </lineage>
</organism>
<keyword evidence="1" id="KW-0812">Transmembrane</keyword>
<evidence type="ECO:0000256" key="1">
    <source>
        <dbReference type="SAM" id="Phobius"/>
    </source>
</evidence>
<name>T1KJE2_TETUR</name>
<accession>T1KJE2</accession>